<dbReference type="EMBL" id="LGFD01000031">
    <property type="protein sequence ID" value="KUK17211.1"/>
    <property type="molecule type" value="Genomic_DNA"/>
</dbReference>
<dbReference type="RefSeq" id="WP_015849811.1">
    <property type="nucleotide sequence ID" value="NZ_LGFD01000031.1"/>
</dbReference>
<evidence type="ECO:0000313" key="1">
    <source>
        <dbReference type="EMBL" id="KUK17211.1"/>
    </source>
</evidence>
<dbReference type="AlphaFoldDB" id="A0A117L1E4"/>
<evidence type="ECO:0000313" key="2">
    <source>
        <dbReference type="Proteomes" id="UP000053911"/>
    </source>
</evidence>
<name>A0A117L1E4_9EURY</name>
<proteinExistence type="predicted"/>
<sequence>MEGPRVYPIKEVEKLKKVLETISNYELVDIEIENRASFLDDMLESKDEKLKYAMKKFEENGVDDAKLVLKGNNAVLVLKIEDVISIRFVFEDVQSIAQALGISG</sequence>
<organism evidence="1 2">
    <name type="scientific">Thermococcus sibiricus</name>
    <dbReference type="NCBI Taxonomy" id="172049"/>
    <lineage>
        <taxon>Archaea</taxon>
        <taxon>Methanobacteriati</taxon>
        <taxon>Methanobacteriota</taxon>
        <taxon>Thermococci</taxon>
        <taxon>Thermococcales</taxon>
        <taxon>Thermococcaceae</taxon>
        <taxon>Thermococcus</taxon>
    </lineage>
</organism>
<dbReference type="GeneID" id="8096551"/>
<gene>
    <name evidence="1" type="ORF">XD54_1489</name>
</gene>
<reference evidence="2" key="1">
    <citation type="journal article" date="2015" name="MBio">
        <title>Genome-Resolved Metagenomic Analysis Reveals Roles for Candidate Phyla and Other Microbial Community Members in Biogeochemical Transformations in Oil Reservoirs.</title>
        <authorList>
            <person name="Hu P."/>
            <person name="Tom L."/>
            <person name="Singh A."/>
            <person name="Thomas B.C."/>
            <person name="Baker B.J."/>
            <person name="Piceno Y.M."/>
            <person name="Andersen G.L."/>
            <person name="Banfield J.F."/>
        </authorList>
    </citation>
    <scope>NUCLEOTIDE SEQUENCE [LARGE SCALE GENOMIC DNA]</scope>
</reference>
<accession>A0A117L1E4</accession>
<dbReference type="PATRIC" id="fig|172049.5.peg.737"/>
<protein>
    <submittedName>
        <fullName evidence="1">Uncharacterized protein</fullName>
    </submittedName>
</protein>
<dbReference type="Proteomes" id="UP000053911">
    <property type="component" value="Unassembled WGS sequence"/>
</dbReference>
<dbReference type="OMA" id="MEPRVYE"/>
<comment type="caution">
    <text evidence="1">The sequence shown here is derived from an EMBL/GenBank/DDBJ whole genome shotgun (WGS) entry which is preliminary data.</text>
</comment>